<evidence type="ECO:0000313" key="2">
    <source>
        <dbReference type="Proteomes" id="UP000324611"/>
    </source>
</evidence>
<protein>
    <recommendedName>
        <fullName evidence="3">Baseplate protein J-like domain-containing protein</fullName>
    </recommendedName>
</protein>
<dbReference type="RefSeq" id="WP_149837690.1">
    <property type="nucleotide sequence ID" value="NZ_VUOC01000002.1"/>
</dbReference>
<reference evidence="1 2" key="1">
    <citation type="submission" date="2019-09" db="EMBL/GenBank/DDBJ databases">
        <title>Chitinophaga ginsengihumi sp. nov., isolated from soil of ginseng rhizosphere.</title>
        <authorList>
            <person name="Lee J."/>
        </authorList>
    </citation>
    <scope>NUCLEOTIDE SEQUENCE [LARGE SCALE GENOMIC DNA]</scope>
    <source>
        <strain evidence="1 2">BN140078</strain>
    </source>
</reference>
<evidence type="ECO:0008006" key="3">
    <source>
        <dbReference type="Google" id="ProtNLM"/>
    </source>
</evidence>
<gene>
    <name evidence="1" type="ORF">F0L74_09810</name>
</gene>
<comment type="caution">
    <text evidence="1">The sequence shown here is derived from an EMBL/GenBank/DDBJ whole genome shotgun (WGS) entry which is preliminary data.</text>
</comment>
<reference evidence="1 2" key="2">
    <citation type="submission" date="2019-09" db="EMBL/GenBank/DDBJ databases">
        <authorList>
            <person name="Jin C."/>
        </authorList>
    </citation>
    <scope>NUCLEOTIDE SEQUENCE [LARGE SCALE GENOMIC DNA]</scope>
    <source>
        <strain evidence="1 2">BN140078</strain>
    </source>
</reference>
<dbReference type="AlphaFoldDB" id="A0A5B2VVR1"/>
<keyword evidence="2" id="KW-1185">Reference proteome</keyword>
<accession>A0A5B2VVR1</accession>
<sequence>MMARQIAQIEQQILDAKAADPVLSPLLTSTSKRAIYRVWAYIVASSIAILEQLMDVFSAAIESTVAKAAPGSAPWLQAQIFNFQYSADVPQVVQLVNLAPQYPITDASLRIVTRCSVTTDLANSVIVKVAKSDPPEALASNELTALQSYVNTIGVAGVTYTVRSLSSDKLYLQAQVFYNGQYSDVIASNVIQAVNGFLSQLPFNGQMRVSDLEQAIRGVAGVTDVLLQNVQARADGVAFGSGTYLVLNNQVISRLWPTVAGYMVGETTSGQTLTDTLQFIPE</sequence>
<organism evidence="1 2">
    <name type="scientific">Chitinophaga agrisoli</name>
    <dbReference type="NCBI Taxonomy" id="2607653"/>
    <lineage>
        <taxon>Bacteria</taxon>
        <taxon>Pseudomonadati</taxon>
        <taxon>Bacteroidota</taxon>
        <taxon>Chitinophagia</taxon>
        <taxon>Chitinophagales</taxon>
        <taxon>Chitinophagaceae</taxon>
        <taxon>Chitinophaga</taxon>
    </lineage>
</organism>
<evidence type="ECO:0000313" key="1">
    <source>
        <dbReference type="EMBL" id="KAA2242814.1"/>
    </source>
</evidence>
<proteinExistence type="predicted"/>
<name>A0A5B2VVR1_9BACT</name>
<dbReference type="EMBL" id="VUOC01000002">
    <property type="protein sequence ID" value="KAA2242814.1"/>
    <property type="molecule type" value="Genomic_DNA"/>
</dbReference>
<dbReference type="Proteomes" id="UP000324611">
    <property type="component" value="Unassembled WGS sequence"/>
</dbReference>